<sequence length="608" mass="69396">MSSLLLSTSCNNQINPAKIAQQLKFAANSWSQEFSINNLVAVCTRVDDRKLWASYHDVTTNTLILLGGRVAFEPEEWAKLGKNNEYEAMVAHEILSRYQNLGISALTELNGGYCVIIYEANKAQLTLCTDRLGIYPIYGYGIDNPDKFILCTHPDALAQNLNSWTPDFVTMAELLRTSQGVHPYTFYQEIKELDSGSLYTWNLKNKHFNHQRYWTPEPQPLPKSQLTELTLELAEGLSKAVERRTQPILGKVGVFLSGGTDSRIPLFAASNRNGLTGITFYDGDNRELAVAKSLANRAQAEHLLIQRDLDYYPRVASEVMRIAGGMWNFTDGHYHGGLDEINKMQFGSIISGCYADCLFKGLLLNKKWYTLFGKRLPYVTRGKFDFKYYLWHRPVAEQWHKKVDERLSELYQNVTTPPKNDFDLMTIEHLRLNPVSRIGSFAARSLCHRTLPWDPFFTDKNLLNLYLKIPISLKLNGKLYNEAVAHLCKQANDIPNGNTGIAINSSSLAKINATILKPWILEKLGNSQKQAVIPPYASHNLWPNWSYVISHSPVIQNLWLSMEKETIDLITELLGWNPWIKTTQEWGESDPEFFTRILSLSLWHKQIR</sequence>
<dbReference type="Pfam" id="PF00733">
    <property type="entry name" value="Asn_synthase"/>
    <property type="match status" value="1"/>
</dbReference>
<name>A0A4V1IJN2_METBY</name>
<evidence type="ECO:0000256" key="1">
    <source>
        <dbReference type="ARBA" id="ARBA00005187"/>
    </source>
</evidence>
<keyword evidence="7" id="KW-1185">Reference proteome</keyword>
<evidence type="ECO:0000313" key="6">
    <source>
        <dbReference type="EMBL" id="QCW81995.1"/>
    </source>
</evidence>
<protein>
    <recommendedName>
        <fullName evidence="2">asparagine synthase (glutamine-hydrolyzing)</fullName>
        <ecNumber evidence="2">6.3.5.4</ecNumber>
    </recommendedName>
</protein>
<dbReference type="RefSeq" id="WP_017840206.1">
    <property type="nucleotide sequence ID" value="NZ_CP035467.1"/>
</dbReference>
<proteinExistence type="predicted"/>
<dbReference type="EMBL" id="CP035467">
    <property type="protein sequence ID" value="QCW81995.1"/>
    <property type="molecule type" value="Genomic_DNA"/>
</dbReference>
<feature type="domain" description="Glutamine amidotransferase type-2" evidence="5">
    <location>
        <begin position="71"/>
        <end position="158"/>
    </location>
</feature>
<dbReference type="InterPro" id="IPR014729">
    <property type="entry name" value="Rossmann-like_a/b/a_fold"/>
</dbReference>
<dbReference type="OrthoDB" id="9763290at2"/>
<dbReference type="Gene3D" id="3.40.50.620">
    <property type="entry name" value="HUPs"/>
    <property type="match status" value="1"/>
</dbReference>
<evidence type="ECO:0000259" key="5">
    <source>
        <dbReference type="Pfam" id="PF13537"/>
    </source>
</evidence>
<dbReference type="PANTHER" id="PTHR43284">
    <property type="entry name" value="ASPARAGINE SYNTHETASE (GLUTAMINE-HYDROLYZING)"/>
    <property type="match status" value="1"/>
</dbReference>
<evidence type="ECO:0000256" key="2">
    <source>
        <dbReference type="ARBA" id="ARBA00012737"/>
    </source>
</evidence>
<dbReference type="InterPro" id="IPR051786">
    <property type="entry name" value="ASN_synthetase/amidase"/>
</dbReference>
<dbReference type="InterPro" id="IPR029055">
    <property type="entry name" value="Ntn_hydrolases_N"/>
</dbReference>
<dbReference type="KEGG" id="mbur:EQU24_06815"/>
<reference evidence="7" key="1">
    <citation type="journal article" date="2019" name="J. Bacteriol.">
        <title>A Mutagenic Screen Identifies a TonB-Dependent Receptor Required for the Lanthanide Metal Switch in the Type I Methanotroph 'Methylotuvimicrobium buryatense' 5GB1C.</title>
        <authorList>
            <person name="Groom J.D."/>
            <person name="Ford S.M."/>
            <person name="Pesesky M.W."/>
            <person name="Lidstrom M.E."/>
        </authorList>
    </citation>
    <scope>NUCLEOTIDE SEQUENCE [LARGE SCALE GENOMIC DNA]</scope>
    <source>
        <strain evidence="7">5GB1C</strain>
    </source>
</reference>
<accession>A0A4V1IJN2</accession>
<dbReference type="Pfam" id="PF13537">
    <property type="entry name" value="GATase_7"/>
    <property type="match status" value="1"/>
</dbReference>
<gene>
    <name evidence="6" type="ORF">EQU24_06815</name>
</gene>
<comment type="pathway">
    <text evidence="1">Amino-acid biosynthesis; L-asparagine biosynthesis; L-asparagine from L-aspartate (L-Gln route): step 1/1.</text>
</comment>
<dbReference type="SUPFAM" id="SSF56235">
    <property type="entry name" value="N-terminal nucleophile aminohydrolases (Ntn hydrolases)"/>
    <property type="match status" value="1"/>
</dbReference>
<comment type="catalytic activity">
    <reaction evidence="3">
        <text>L-aspartate + L-glutamine + ATP + H2O = L-asparagine + L-glutamate + AMP + diphosphate + H(+)</text>
        <dbReference type="Rhea" id="RHEA:12228"/>
        <dbReference type="ChEBI" id="CHEBI:15377"/>
        <dbReference type="ChEBI" id="CHEBI:15378"/>
        <dbReference type="ChEBI" id="CHEBI:29985"/>
        <dbReference type="ChEBI" id="CHEBI:29991"/>
        <dbReference type="ChEBI" id="CHEBI:30616"/>
        <dbReference type="ChEBI" id="CHEBI:33019"/>
        <dbReference type="ChEBI" id="CHEBI:58048"/>
        <dbReference type="ChEBI" id="CHEBI:58359"/>
        <dbReference type="ChEBI" id="CHEBI:456215"/>
        <dbReference type="EC" id="6.3.5.4"/>
    </reaction>
</comment>
<dbReference type="InterPro" id="IPR001962">
    <property type="entry name" value="Asn_synthase"/>
</dbReference>
<dbReference type="InterPro" id="IPR017932">
    <property type="entry name" value="GATase_2_dom"/>
</dbReference>
<dbReference type="STRING" id="675511.GCA_000341735_01651"/>
<dbReference type="SUPFAM" id="SSF52402">
    <property type="entry name" value="Adenine nucleotide alpha hydrolases-like"/>
    <property type="match status" value="1"/>
</dbReference>
<dbReference type="Proteomes" id="UP000305881">
    <property type="component" value="Chromosome"/>
</dbReference>
<evidence type="ECO:0000259" key="4">
    <source>
        <dbReference type="Pfam" id="PF00733"/>
    </source>
</evidence>
<dbReference type="GO" id="GO:0006529">
    <property type="term" value="P:asparagine biosynthetic process"/>
    <property type="evidence" value="ECO:0007669"/>
    <property type="project" value="InterPro"/>
</dbReference>
<dbReference type="AlphaFoldDB" id="A0A4V1IJN2"/>
<evidence type="ECO:0000313" key="7">
    <source>
        <dbReference type="Proteomes" id="UP000305881"/>
    </source>
</evidence>
<evidence type="ECO:0000256" key="3">
    <source>
        <dbReference type="ARBA" id="ARBA00048741"/>
    </source>
</evidence>
<dbReference type="Gene3D" id="3.60.20.10">
    <property type="entry name" value="Glutamine Phosphoribosylpyrophosphate, subunit 1, domain 1"/>
    <property type="match status" value="1"/>
</dbReference>
<feature type="domain" description="Asparagine synthetase" evidence="4">
    <location>
        <begin position="233"/>
        <end position="478"/>
    </location>
</feature>
<dbReference type="EC" id="6.3.5.4" evidence="2"/>
<dbReference type="GO" id="GO:0004066">
    <property type="term" value="F:asparagine synthase (glutamine-hydrolyzing) activity"/>
    <property type="evidence" value="ECO:0007669"/>
    <property type="project" value="UniProtKB-EC"/>
</dbReference>
<organism evidence="6 7">
    <name type="scientific">Methylotuvimicrobium buryatense</name>
    <name type="common">Methylomicrobium buryatense</name>
    <dbReference type="NCBI Taxonomy" id="95641"/>
    <lineage>
        <taxon>Bacteria</taxon>
        <taxon>Pseudomonadati</taxon>
        <taxon>Pseudomonadota</taxon>
        <taxon>Gammaproteobacteria</taxon>
        <taxon>Methylococcales</taxon>
        <taxon>Methylococcaceae</taxon>
        <taxon>Methylotuvimicrobium</taxon>
    </lineage>
</organism>
<dbReference type="PANTHER" id="PTHR43284:SF1">
    <property type="entry name" value="ASPARAGINE SYNTHETASE"/>
    <property type="match status" value="1"/>
</dbReference>